<organism evidence="7">
    <name type="scientific">marine sediment metagenome</name>
    <dbReference type="NCBI Taxonomy" id="412755"/>
    <lineage>
        <taxon>unclassified sequences</taxon>
        <taxon>metagenomes</taxon>
        <taxon>ecological metagenomes</taxon>
    </lineage>
</organism>
<dbReference type="PROSITE" id="PS00680">
    <property type="entry name" value="MAP_1"/>
    <property type="match status" value="1"/>
</dbReference>
<dbReference type="AlphaFoldDB" id="X1FKG8"/>
<dbReference type="Pfam" id="PF00557">
    <property type="entry name" value="Peptidase_M24"/>
    <property type="match status" value="1"/>
</dbReference>
<feature type="compositionally biased region" description="Gly residues" evidence="5">
    <location>
        <begin position="145"/>
        <end position="154"/>
    </location>
</feature>
<feature type="non-terminal residue" evidence="7">
    <location>
        <position position="154"/>
    </location>
</feature>
<comment type="caution">
    <text evidence="7">The sequence shown here is derived from an EMBL/GenBank/DDBJ whole genome shotgun (WGS) entry which is preliminary data.</text>
</comment>
<keyword evidence="1" id="KW-0031">Aminopeptidase</keyword>
<keyword evidence="4" id="KW-0378">Hydrolase</keyword>
<feature type="non-terminal residue" evidence="7">
    <location>
        <position position="1"/>
    </location>
</feature>
<protein>
    <recommendedName>
        <fullName evidence="6">Peptidase M24 domain-containing protein</fullName>
    </recommendedName>
</protein>
<evidence type="ECO:0000256" key="1">
    <source>
        <dbReference type="ARBA" id="ARBA00022438"/>
    </source>
</evidence>
<keyword evidence="2" id="KW-0645">Protease</keyword>
<evidence type="ECO:0000256" key="2">
    <source>
        <dbReference type="ARBA" id="ARBA00022670"/>
    </source>
</evidence>
<evidence type="ECO:0000313" key="7">
    <source>
        <dbReference type="EMBL" id="GAH32995.1"/>
    </source>
</evidence>
<dbReference type="InterPro" id="IPR002467">
    <property type="entry name" value="Pept_M24A_MAP1"/>
</dbReference>
<dbReference type="NCBIfam" id="TIGR00500">
    <property type="entry name" value="met_pdase_I"/>
    <property type="match status" value="1"/>
</dbReference>
<accession>X1FKG8</accession>
<name>X1FKG8_9ZZZZ</name>
<dbReference type="GO" id="GO:0005829">
    <property type="term" value="C:cytosol"/>
    <property type="evidence" value="ECO:0007669"/>
    <property type="project" value="TreeGrafter"/>
</dbReference>
<dbReference type="InterPro" id="IPR000994">
    <property type="entry name" value="Pept_M24"/>
</dbReference>
<evidence type="ECO:0000256" key="5">
    <source>
        <dbReference type="SAM" id="MobiDB-lite"/>
    </source>
</evidence>
<feature type="domain" description="Peptidase M24" evidence="6">
    <location>
        <begin position="17"/>
        <end position="145"/>
    </location>
</feature>
<dbReference type="PRINTS" id="PR00599">
    <property type="entry name" value="MAPEPTIDASE"/>
</dbReference>
<evidence type="ECO:0000256" key="3">
    <source>
        <dbReference type="ARBA" id="ARBA00022723"/>
    </source>
</evidence>
<gene>
    <name evidence="7" type="ORF">S03H2_25482</name>
</gene>
<keyword evidence="3" id="KW-0479">Metal-binding</keyword>
<dbReference type="PANTHER" id="PTHR43330:SF27">
    <property type="entry name" value="METHIONINE AMINOPEPTIDASE"/>
    <property type="match status" value="1"/>
</dbReference>
<dbReference type="InterPro" id="IPR036005">
    <property type="entry name" value="Creatinase/aminopeptidase-like"/>
</dbReference>
<feature type="region of interest" description="Disordered" evidence="5">
    <location>
        <begin position="132"/>
        <end position="154"/>
    </location>
</feature>
<proteinExistence type="predicted"/>
<dbReference type="GO" id="GO:0006508">
    <property type="term" value="P:proteolysis"/>
    <property type="evidence" value="ECO:0007669"/>
    <property type="project" value="UniProtKB-KW"/>
</dbReference>
<dbReference type="GO" id="GO:0046872">
    <property type="term" value="F:metal ion binding"/>
    <property type="evidence" value="ECO:0007669"/>
    <property type="project" value="UniProtKB-KW"/>
</dbReference>
<reference evidence="7" key="1">
    <citation type="journal article" date="2014" name="Front. Microbiol.">
        <title>High frequency of phylogenetically diverse reductive dehalogenase-homologous genes in deep subseafloor sedimentary metagenomes.</title>
        <authorList>
            <person name="Kawai M."/>
            <person name="Futagami T."/>
            <person name="Toyoda A."/>
            <person name="Takaki Y."/>
            <person name="Nishi S."/>
            <person name="Hori S."/>
            <person name="Arai W."/>
            <person name="Tsubouchi T."/>
            <person name="Morono Y."/>
            <person name="Uchiyama I."/>
            <person name="Ito T."/>
            <person name="Fujiyama A."/>
            <person name="Inagaki F."/>
            <person name="Takami H."/>
        </authorList>
    </citation>
    <scope>NUCLEOTIDE SEQUENCE</scope>
    <source>
        <strain evidence="7">Expedition CK06-06</strain>
    </source>
</reference>
<sequence length="154" mass="16221">VIAAREVERLGAKPSFKGYRGFPANLCVSVNDEIVHGIPGERILREGDIISLDFGASFMGFQGDAAVTVGVGEIDSQARELMETTEGALKAGIAAAHPGARLGDISAAIQNYAESGGYSVVREYTGHGIGREMHEEPQIPNFGLPGTGQGRIRP</sequence>
<dbReference type="EMBL" id="BARU01014436">
    <property type="protein sequence ID" value="GAH32995.1"/>
    <property type="molecule type" value="Genomic_DNA"/>
</dbReference>
<dbReference type="InterPro" id="IPR001714">
    <property type="entry name" value="Pept_M24_MAP"/>
</dbReference>
<dbReference type="GO" id="GO:0070006">
    <property type="term" value="F:metalloaminopeptidase activity"/>
    <property type="evidence" value="ECO:0007669"/>
    <property type="project" value="InterPro"/>
</dbReference>
<dbReference type="SUPFAM" id="SSF55920">
    <property type="entry name" value="Creatinase/aminopeptidase"/>
    <property type="match status" value="1"/>
</dbReference>
<evidence type="ECO:0000259" key="6">
    <source>
        <dbReference type="Pfam" id="PF00557"/>
    </source>
</evidence>
<dbReference type="PANTHER" id="PTHR43330">
    <property type="entry name" value="METHIONINE AMINOPEPTIDASE"/>
    <property type="match status" value="1"/>
</dbReference>
<evidence type="ECO:0000256" key="4">
    <source>
        <dbReference type="ARBA" id="ARBA00022801"/>
    </source>
</evidence>
<dbReference type="Gene3D" id="3.90.230.10">
    <property type="entry name" value="Creatinase/methionine aminopeptidase superfamily"/>
    <property type="match status" value="1"/>
</dbReference>